<accession>A0A2W5C0I7</accession>
<protein>
    <recommendedName>
        <fullName evidence="4">CDP-alcohol phosphatidyltransferase family protein</fullName>
    </recommendedName>
</protein>
<sequence>MLDTLLKKPFGGMVDAVASKVAQGGFGANKLTLSALVIGLIGCFAVAMGQFMLGLILLLINRLIVALAASVARENGITARGSYLELLGDAVVFGGFVFFFALAEPQHLMAAAFILFSYMILAAAYLGLRLFGQDDAPGSLIGRTEITIFMALGCFFPAAFSAIALFFGLFVWVGIAFHIKTAIQKL</sequence>
<gene>
    <name evidence="2" type="ORF">DI626_00745</name>
</gene>
<name>A0A2W5C0I7_9BACT</name>
<organism evidence="2 3">
    <name type="scientific">Micavibrio aeruginosavorus</name>
    <dbReference type="NCBI Taxonomy" id="349221"/>
    <lineage>
        <taxon>Bacteria</taxon>
        <taxon>Pseudomonadati</taxon>
        <taxon>Bdellovibrionota</taxon>
        <taxon>Bdellovibrionia</taxon>
        <taxon>Bdellovibrionales</taxon>
        <taxon>Pseudobdellovibrionaceae</taxon>
        <taxon>Micavibrio</taxon>
    </lineage>
</organism>
<dbReference type="Proteomes" id="UP000249557">
    <property type="component" value="Unassembled WGS sequence"/>
</dbReference>
<comment type="caution">
    <text evidence="2">The sequence shown here is derived from an EMBL/GenBank/DDBJ whole genome shotgun (WGS) entry which is preliminary data.</text>
</comment>
<dbReference type="AlphaFoldDB" id="A0A2W5C0I7"/>
<evidence type="ECO:0000313" key="2">
    <source>
        <dbReference type="EMBL" id="PZO88835.1"/>
    </source>
</evidence>
<proteinExistence type="predicted"/>
<feature type="transmembrane region" description="Helical" evidence="1">
    <location>
        <begin position="149"/>
        <end position="179"/>
    </location>
</feature>
<keyword evidence="1" id="KW-1133">Transmembrane helix</keyword>
<feature type="transmembrane region" description="Helical" evidence="1">
    <location>
        <begin position="35"/>
        <end position="60"/>
    </location>
</feature>
<evidence type="ECO:0000313" key="3">
    <source>
        <dbReference type="Proteomes" id="UP000249557"/>
    </source>
</evidence>
<feature type="transmembrane region" description="Helical" evidence="1">
    <location>
        <begin position="81"/>
        <end position="102"/>
    </location>
</feature>
<keyword evidence="1" id="KW-0812">Transmembrane</keyword>
<dbReference type="InterPro" id="IPR043130">
    <property type="entry name" value="CDP-OH_PTrfase_TM_dom"/>
</dbReference>
<dbReference type="EMBL" id="QFNK01000006">
    <property type="protein sequence ID" value="PZO88835.1"/>
    <property type="molecule type" value="Genomic_DNA"/>
</dbReference>
<evidence type="ECO:0000256" key="1">
    <source>
        <dbReference type="SAM" id="Phobius"/>
    </source>
</evidence>
<feature type="transmembrane region" description="Helical" evidence="1">
    <location>
        <begin position="108"/>
        <end position="128"/>
    </location>
</feature>
<keyword evidence="1" id="KW-0472">Membrane</keyword>
<evidence type="ECO:0008006" key="4">
    <source>
        <dbReference type="Google" id="ProtNLM"/>
    </source>
</evidence>
<dbReference type="Gene3D" id="1.20.120.1760">
    <property type="match status" value="1"/>
</dbReference>
<reference evidence="2 3" key="1">
    <citation type="submission" date="2017-08" db="EMBL/GenBank/DDBJ databases">
        <title>Infants hospitalized years apart are colonized by the same room-sourced microbial strains.</title>
        <authorList>
            <person name="Brooks B."/>
            <person name="Olm M.R."/>
            <person name="Firek B.A."/>
            <person name="Baker R."/>
            <person name="Thomas B.C."/>
            <person name="Morowitz M.J."/>
            <person name="Banfield J.F."/>
        </authorList>
    </citation>
    <scope>NUCLEOTIDE SEQUENCE [LARGE SCALE GENOMIC DNA]</scope>
    <source>
        <strain evidence="2">S2_018_000_R2_104</strain>
    </source>
</reference>